<dbReference type="Proteomes" id="UP000216033">
    <property type="component" value="Unassembled WGS sequence"/>
</dbReference>
<gene>
    <name evidence="2" type="ORF">B9K05_09120</name>
</gene>
<comment type="caution">
    <text evidence="2">The sequence shown here is derived from an EMBL/GenBank/DDBJ whole genome shotgun (WGS) entry which is preliminary data.</text>
</comment>
<dbReference type="EMBL" id="NDFP01000008">
    <property type="protein sequence ID" value="PAL24834.1"/>
    <property type="molecule type" value="Genomic_DNA"/>
</dbReference>
<organism evidence="2 3">
    <name type="scientific">Acetobacter syzygii</name>
    <dbReference type="NCBI Taxonomy" id="146476"/>
    <lineage>
        <taxon>Bacteria</taxon>
        <taxon>Pseudomonadati</taxon>
        <taxon>Pseudomonadota</taxon>
        <taxon>Alphaproteobacteria</taxon>
        <taxon>Acetobacterales</taxon>
        <taxon>Acetobacteraceae</taxon>
        <taxon>Acetobacter</taxon>
    </lineage>
</organism>
<feature type="transmembrane region" description="Helical" evidence="1">
    <location>
        <begin position="27"/>
        <end position="48"/>
    </location>
</feature>
<keyword evidence="3" id="KW-1185">Reference proteome</keyword>
<accession>A0A270BIR9</accession>
<dbReference type="AlphaFoldDB" id="A0A270BIR9"/>
<evidence type="ECO:0000256" key="1">
    <source>
        <dbReference type="SAM" id="Phobius"/>
    </source>
</evidence>
<keyword evidence="1" id="KW-1133">Transmembrane helix</keyword>
<evidence type="ECO:0000313" key="3">
    <source>
        <dbReference type="Proteomes" id="UP000216033"/>
    </source>
</evidence>
<sequence length="60" mass="6336">MAGVVARCSGGGWCRQGAGRNALILHYLWYMGRAWGCGLCVAVATVGAKKAFGHGPWRVT</sequence>
<protein>
    <submittedName>
        <fullName evidence="2">Uncharacterized protein</fullName>
    </submittedName>
</protein>
<name>A0A270BIR9_9PROT</name>
<keyword evidence="1" id="KW-0812">Transmembrane</keyword>
<evidence type="ECO:0000313" key="2">
    <source>
        <dbReference type="EMBL" id="PAL24834.1"/>
    </source>
</evidence>
<keyword evidence="1" id="KW-0472">Membrane</keyword>
<reference evidence="2 3" key="1">
    <citation type="submission" date="2017-04" db="EMBL/GenBank/DDBJ databases">
        <title>Kefir bacterial isolates.</title>
        <authorList>
            <person name="Kim Y."/>
            <person name="Blasche S."/>
            <person name="Patil K.R."/>
        </authorList>
    </citation>
    <scope>NUCLEOTIDE SEQUENCE [LARGE SCALE GENOMIC DNA]</scope>
    <source>
        <strain evidence="2 3">KR-2</strain>
    </source>
</reference>
<proteinExistence type="predicted"/>